<evidence type="ECO:0000313" key="2">
    <source>
        <dbReference type="Proteomes" id="UP000198838"/>
    </source>
</evidence>
<proteinExistence type="predicted"/>
<dbReference type="EMBL" id="FOJY01000004">
    <property type="protein sequence ID" value="SFA90465.1"/>
    <property type="molecule type" value="Genomic_DNA"/>
</dbReference>
<sequence length="204" mass="24038">MLDDLVCSLDHKRRSLIVKRLLEEATNRQVVVFTHEITFFMELKTEADRSGVIFEQETISNYCNEPGDISQIIPWQGMTVKDRTGKLKNELQGIVSLYNSGDMDSYYYRAKEWCELLRESWEQAVEEILFNDVIQRYNPCVQTQRLKKAPFIQDLYSELEAGMMECSAWCHDQARAINGDIPTAEDLKKYMECFEKYWKQYKAK</sequence>
<reference evidence="1 2" key="1">
    <citation type="submission" date="2016-10" db="EMBL/GenBank/DDBJ databases">
        <authorList>
            <person name="de Groot N.N."/>
        </authorList>
    </citation>
    <scope>NUCLEOTIDE SEQUENCE [LARGE SCALE GENOMIC DNA]</scope>
    <source>
        <strain evidence="1 2">DSM 5522</strain>
    </source>
</reference>
<gene>
    <name evidence="1" type="ORF">SAMN05216249_104186</name>
</gene>
<dbReference type="AlphaFoldDB" id="A0A1I0WNW3"/>
<protein>
    <recommendedName>
        <fullName evidence="3">Protein CR006 P-loop domain-containing protein</fullName>
    </recommendedName>
</protein>
<name>A0A1I0WNW3_9FIRM</name>
<keyword evidence="2" id="KW-1185">Reference proteome</keyword>
<evidence type="ECO:0008006" key="3">
    <source>
        <dbReference type="Google" id="ProtNLM"/>
    </source>
</evidence>
<evidence type="ECO:0000313" key="1">
    <source>
        <dbReference type="EMBL" id="SFA90465.1"/>
    </source>
</evidence>
<accession>A0A1I0WNW3</accession>
<dbReference type="RefSeq" id="WP_143088265.1">
    <property type="nucleotide sequence ID" value="NZ_FOJY01000004.1"/>
</dbReference>
<dbReference type="OrthoDB" id="9795565at2"/>
<dbReference type="STRING" id="1120918.SAMN05216249_104186"/>
<dbReference type="Proteomes" id="UP000198838">
    <property type="component" value="Unassembled WGS sequence"/>
</dbReference>
<organism evidence="1 2">
    <name type="scientific">Acetitomaculum ruminis DSM 5522</name>
    <dbReference type="NCBI Taxonomy" id="1120918"/>
    <lineage>
        <taxon>Bacteria</taxon>
        <taxon>Bacillati</taxon>
        <taxon>Bacillota</taxon>
        <taxon>Clostridia</taxon>
        <taxon>Lachnospirales</taxon>
        <taxon>Lachnospiraceae</taxon>
        <taxon>Acetitomaculum</taxon>
    </lineage>
</organism>